<accession>A0A381UF60</accession>
<dbReference type="AlphaFoldDB" id="A0A381UF60"/>
<protein>
    <submittedName>
        <fullName evidence="1">Uncharacterized protein</fullName>
    </submittedName>
</protein>
<name>A0A381UF60_9ZZZZ</name>
<evidence type="ECO:0000313" key="1">
    <source>
        <dbReference type="EMBL" id="SVA26760.1"/>
    </source>
</evidence>
<reference evidence="1" key="1">
    <citation type="submission" date="2018-05" db="EMBL/GenBank/DDBJ databases">
        <authorList>
            <person name="Lanie J.A."/>
            <person name="Ng W.-L."/>
            <person name="Kazmierczak K.M."/>
            <person name="Andrzejewski T.M."/>
            <person name="Davidsen T.M."/>
            <person name="Wayne K.J."/>
            <person name="Tettelin H."/>
            <person name="Glass J.I."/>
            <person name="Rusch D."/>
            <person name="Podicherti R."/>
            <person name="Tsui H.-C.T."/>
            <person name="Winkler M.E."/>
        </authorList>
    </citation>
    <scope>NUCLEOTIDE SEQUENCE</scope>
</reference>
<proteinExistence type="predicted"/>
<organism evidence="1">
    <name type="scientific">marine metagenome</name>
    <dbReference type="NCBI Taxonomy" id="408172"/>
    <lineage>
        <taxon>unclassified sequences</taxon>
        <taxon>metagenomes</taxon>
        <taxon>ecological metagenomes</taxon>
    </lineage>
</organism>
<gene>
    <name evidence="1" type="ORF">METZ01_LOCUS79614</name>
</gene>
<sequence length="65" mass="7694">MGRNIKKEDIQPAYDDYLLVFYYISISDVRHCRPMSLPKFLGEYVISILSSSKLTTRYLHFLLFS</sequence>
<dbReference type="EMBL" id="UINC01006309">
    <property type="protein sequence ID" value="SVA26760.1"/>
    <property type="molecule type" value="Genomic_DNA"/>
</dbReference>